<organism evidence="2 3">
    <name type="scientific">Terrabacter tumescens</name>
    <dbReference type="NCBI Taxonomy" id="60443"/>
    <lineage>
        <taxon>Bacteria</taxon>
        <taxon>Bacillati</taxon>
        <taxon>Actinomycetota</taxon>
        <taxon>Actinomycetes</taxon>
        <taxon>Micrococcales</taxon>
        <taxon>Intrasporangiaceae</taxon>
        <taxon>Terrabacter</taxon>
    </lineage>
</organism>
<protein>
    <submittedName>
        <fullName evidence="2">Thioesterase</fullName>
    </submittedName>
</protein>
<name>A0ABQ2IK70_9MICO</name>
<accession>A0ABQ2IK70</accession>
<dbReference type="SUPFAM" id="SSF54637">
    <property type="entry name" value="Thioesterase/thiol ester dehydrase-isomerase"/>
    <property type="match status" value="1"/>
</dbReference>
<evidence type="ECO:0000259" key="1">
    <source>
        <dbReference type="Pfam" id="PF03061"/>
    </source>
</evidence>
<dbReference type="CDD" id="cd03443">
    <property type="entry name" value="PaaI_thioesterase"/>
    <property type="match status" value="1"/>
</dbReference>
<feature type="domain" description="Thioesterase" evidence="1">
    <location>
        <begin position="63"/>
        <end position="141"/>
    </location>
</feature>
<dbReference type="RefSeq" id="WP_030203975.1">
    <property type="nucleotide sequence ID" value="NZ_BMNZ01000016.1"/>
</dbReference>
<dbReference type="Proteomes" id="UP000623461">
    <property type="component" value="Unassembled WGS sequence"/>
</dbReference>
<dbReference type="Gene3D" id="3.10.129.10">
    <property type="entry name" value="Hotdog Thioesterase"/>
    <property type="match status" value="1"/>
</dbReference>
<evidence type="ECO:0000313" key="2">
    <source>
        <dbReference type="EMBL" id="GGN10739.1"/>
    </source>
</evidence>
<keyword evidence="3" id="KW-1185">Reference proteome</keyword>
<dbReference type="Pfam" id="PF03061">
    <property type="entry name" value="4HBT"/>
    <property type="match status" value="1"/>
</dbReference>
<reference evidence="3" key="1">
    <citation type="journal article" date="2019" name="Int. J. Syst. Evol. Microbiol.">
        <title>The Global Catalogue of Microorganisms (GCM) 10K type strain sequencing project: providing services to taxonomists for standard genome sequencing and annotation.</title>
        <authorList>
            <consortium name="The Broad Institute Genomics Platform"/>
            <consortium name="The Broad Institute Genome Sequencing Center for Infectious Disease"/>
            <person name="Wu L."/>
            <person name="Ma J."/>
        </authorList>
    </citation>
    <scope>NUCLEOTIDE SEQUENCE [LARGE SCALE GENOMIC DNA]</scope>
    <source>
        <strain evidence="3">JCM 1365</strain>
    </source>
</reference>
<dbReference type="InterPro" id="IPR029069">
    <property type="entry name" value="HotDog_dom_sf"/>
</dbReference>
<dbReference type="EMBL" id="BMNZ01000016">
    <property type="protein sequence ID" value="GGN10739.1"/>
    <property type="molecule type" value="Genomic_DNA"/>
</dbReference>
<gene>
    <name evidence="2" type="ORF">GCM10009721_43430</name>
</gene>
<evidence type="ECO:0000313" key="3">
    <source>
        <dbReference type="Proteomes" id="UP000623461"/>
    </source>
</evidence>
<comment type="caution">
    <text evidence="2">The sequence shown here is derived from an EMBL/GenBank/DDBJ whole genome shotgun (WGS) entry which is preliminary data.</text>
</comment>
<sequence length="161" mass="17497">MPRDPALSVLSVQERLYPNLPCFGCGPGNAKGLQLRSYPVDDGSSDGVMASFTPWPEHDNGLGYLNGGIIGTVLDCHSAAAVMLEAERQGWPPLPGADLAYVTAGLDVRYLRPAPLLETVELHAVVTEVDEPQMTVAVELRFDGKVRAEATAVWKRWRPRT</sequence>
<proteinExistence type="predicted"/>
<dbReference type="InterPro" id="IPR006683">
    <property type="entry name" value="Thioestr_dom"/>
</dbReference>